<reference evidence="3" key="1">
    <citation type="submission" date="2012-11" db="EMBL/GenBank/DDBJ databases">
        <title>Permanent draft genomes of Rhodopirellula europaea strain SH398 and 6C.</title>
        <authorList>
            <person name="Richter M."/>
            <person name="Richter-Heitmann T."/>
            <person name="Frank C."/>
            <person name="Harder J."/>
            <person name="Glockner F.O."/>
        </authorList>
    </citation>
    <scope>NUCLEOTIDE SEQUENCE</scope>
    <source>
        <strain evidence="3">6C</strain>
    </source>
</reference>
<dbReference type="SUPFAM" id="SSF53098">
    <property type="entry name" value="Ribonuclease H-like"/>
    <property type="match status" value="1"/>
</dbReference>
<feature type="domain" description="Transposase Tn5-like N-terminal" evidence="2">
    <location>
        <begin position="94"/>
        <end position="150"/>
    </location>
</feature>
<dbReference type="Gene3D" id="1.10.246.40">
    <property type="entry name" value="Tn5 transposase, domain 1"/>
    <property type="match status" value="1"/>
</dbReference>
<name>M2A9B4_9BACT</name>
<evidence type="ECO:0000256" key="1">
    <source>
        <dbReference type="SAM" id="MobiDB-lite"/>
    </source>
</evidence>
<organism evidence="3 4">
    <name type="scientific">Rhodopirellula europaea 6C</name>
    <dbReference type="NCBI Taxonomy" id="1263867"/>
    <lineage>
        <taxon>Bacteria</taxon>
        <taxon>Pseudomonadati</taxon>
        <taxon>Planctomycetota</taxon>
        <taxon>Planctomycetia</taxon>
        <taxon>Pirellulales</taxon>
        <taxon>Pirellulaceae</taxon>
        <taxon>Rhodopirellula</taxon>
    </lineage>
</organism>
<dbReference type="InterPro" id="IPR047768">
    <property type="entry name" value="Tn5p-like"/>
</dbReference>
<accession>M2A9B4</accession>
<reference evidence="3" key="2">
    <citation type="journal article" date="2013" name="Mar. Genomics">
        <title>Expression of sulfatases in Rhodopirellula baltica and the diversity of sulfatases in the genus Rhodopirellula.</title>
        <authorList>
            <person name="Wegner C.E."/>
            <person name="Richter-Heitmann T."/>
            <person name="Klindworth A."/>
            <person name="Klockow C."/>
            <person name="Richter M."/>
            <person name="Achstetter T."/>
            <person name="Glockner F.O."/>
            <person name="Harder J."/>
        </authorList>
    </citation>
    <scope>NUCLEOTIDE SEQUENCE [LARGE SCALE GENOMIC DNA]</scope>
    <source>
        <strain evidence="3">6C</strain>
    </source>
</reference>
<dbReference type="Gene3D" id="3.90.350.10">
    <property type="entry name" value="Transposase Inhibitor Protein From Tn5, Chain A, domain 1"/>
    <property type="match status" value="1"/>
</dbReference>
<dbReference type="Pfam" id="PF14706">
    <property type="entry name" value="Tnp_DNA_bind"/>
    <property type="match status" value="1"/>
</dbReference>
<gene>
    <name evidence="3" type="ORF">RE6C_00522</name>
</gene>
<dbReference type="PANTHER" id="PTHR37319:SF1">
    <property type="entry name" value="TRANSPOSASE TN5 DIMERISATION DOMAIN-CONTAINING PROTEIN"/>
    <property type="match status" value="1"/>
</dbReference>
<sequence length="319" mass="36000">MISRLKPSSEEKTRHGGLPCRMVTPARPSHPGHEYPSCCLGTLARNTHLCEITPTDGQECLFIPHNFCLPFAASVRRFSELDFHRTEVARMVVEWVWQEFQSLDLGHKRQVDRIVKFVSQASAIGESTPDRTRSKADLKGNHRLADNSQVILDPIFDAHHQCSRKRCGEHQRVYLAQDTTEFDLTKPKQQVSGTGPLSGGKRVGCFYHPLYAIAASGIPLGVVDQVLWTRDVPSLEVAAKQRKADRQRRCFEEKESSRWMEKCKAASRSPARFRKLNSFSSPTASPILANCWPRRRSSQRTMDSSSVSAGLRRSSPQLM</sequence>
<keyword evidence="4" id="KW-1185">Reference proteome</keyword>
<proteinExistence type="predicted"/>
<dbReference type="PANTHER" id="PTHR37319">
    <property type="entry name" value="TRANSPOSASE"/>
    <property type="match status" value="1"/>
</dbReference>
<feature type="region of interest" description="Disordered" evidence="1">
    <location>
        <begin position="1"/>
        <end position="21"/>
    </location>
</feature>
<evidence type="ECO:0000313" key="4">
    <source>
        <dbReference type="Proteomes" id="UP000011529"/>
    </source>
</evidence>
<evidence type="ECO:0000259" key="2">
    <source>
        <dbReference type="Pfam" id="PF14706"/>
    </source>
</evidence>
<protein>
    <submittedName>
        <fullName evidence="3">Transposase</fullName>
    </submittedName>
</protein>
<dbReference type="PATRIC" id="fig|1263867.3.peg.563"/>
<comment type="caution">
    <text evidence="3">The sequence shown here is derived from an EMBL/GenBank/DDBJ whole genome shotgun (WGS) entry which is preliminary data.</text>
</comment>
<feature type="compositionally biased region" description="Low complexity" evidence="1">
    <location>
        <begin position="304"/>
        <end position="319"/>
    </location>
</feature>
<dbReference type="InterPro" id="IPR012337">
    <property type="entry name" value="RNaseH-like_sf"/>
</dbReference>
<feature type="region of interest" description="Disordered" evidence="1">
    <location>
        <begin position="295"/>
        <end position="319"/>
    </location>
</feature>
<dbReference type="EMBL" id="ANMO01000028">
    <property type="protein sequence ID" value="EMB18726.1"/>
    <property type="molecule type" value="Genomic_DNA"/>
</dbReference>
<dbReference type="InterPro" id="IPR038215">
    <property type="entry name" value="TN5-like_N_sf"/>
</dbReference>
<evidence type="ECO:0000313" key="3">
    <source>
        <dbReference type="EMBL" id="EMB18726.1"/>
    </source>
</evidence>
<dbReference type="AlphaFoldDB" id="M2A9B4"/>
<dbReference type="Proteomes" id="UP000011529">
    <property type="component" value="Unassembled WGS sequence"/>
</dbReference>
<dbReference type="InterPro" id="IPR014735">
    <property type="entry name" value="Transposase_Tn5-like_N"/>
</dbReference>